<keyword evidence="9 15" id="KW-0413">Isomerase</keyword>
<accession>A0A1Z5KBL2</accession>
<keyword evidence="11" id="KW-0511">Multifunctional enzyme</keyword>
<dbReference type="AlphaFoldDB" id="A0A1Z5KBL2"/>
<dbReference type="InterPro" id="IPR045186">
    <property type="entry name" value="Indole-3-glycerol_P_synth"/>
</dbReference>
<dbReference type="Gene3D" id="3.20.20.70">
    <property type="entry name" value="Aldolase class I"/>
    <property type="match status" value="2"/>
</dbReference>
<gene>
    <name evidence="15" type="ORF">FisN_14Hh359</name>
</gene>
<evidence type="ECO:0000256" key="2">
    <source>
        <dbReference type="ARBA" id="ARBA00001633"/>
    </source>
</evidence>
<dbReference type="InterPro" id="IPR001240">
    <property type="entry name" value="PRAI_dom"/>
</dbReference>
<keyword evidence="5" id="KW-0028">Amino-acid biosynthesis</keyword>
<dbReference type="EC" id="5.3.1.24" evidence="15"/>
<dbReference type="CDD" id="cd00405">
    <property type="entry name" value="PRAI"/>
    <property type="match status" value="1"/>
</dbReference>
<keyword evidence="10 15" id="KW-0456">Lyase</keyword>
<evidence type="ECO:0000256" key="8">
    <source>
        <dbReference type="ARBA" id="ARBA00023141"/>
    </source>
</evidence>
<dbReference type="InterPro" id="IPR013798">
    <property type="entry name" value="Indole-3-glycerol_P_synth_dom"/>
</dbReference>
<dbReference type="EMBL" id="BDSP01000202">
    <property type="protein sequence ID" value="GAX23471.1"/>
    <property type="molecule type" value="Genomic_DNA"/>
</dbReference>
<dbReference type="OrthoDB" id="524799at2759"/>
<evidence type="ECO:0000256" key="10">
    <source>
        <dbReference type="ARBA" id="ARBA00023239"/>
    </source>
</evidence>
<dbReference type="UniPathway" id="UPA00035">
    <property type="reaction ID" value="UER00042"/>
</dbReference>
<proteinExistence type="inferred from homology"/>
<dbReference type="CDD" id="cd00331">
    <property type="entry name" value="IGPS"/>
    <property type="match status" value="1"/>
</dbReference>
<evidence type="ECO:0000259" key="14">
    <source>
        <dbReference type="Pfam" id="PF00697"/>
    </source>
</evidence>
<comment type="catalytic activity">
    <reaction evidence="2">
        <text>1-(2-carboxyphenylamino)-1-deoxy-D-ribulose 5-phosphate + H(+) = (1S,2R)-1-C-(indol-3-yl)glycerol 3-phosphate + CO2 + H2O</text>
        <dbReference type="Rhea" id="RHEA:23476"/>
        <dbReference type="ChEBI" id="CHEBI:15377"/>
        <dbReference type="ChEBI" id="CHEBI:15378"/>
        <dbReference type="ChEBI" id="CHEBI:16526"/>
        <dbReference type="ChEBI" id="CHEBI:58613"/>
        <dbReference type="ChEBI" id="CHEBI:58866"/>
        <dbReference type="EC" id="4.1.1.48"/>
    </reaction>
</comment>
<sequence length="675" mass="73412">MLRKYCLYCSWWWLASSMLVIATTSAFVVSSSSASSFARMASSRTVTSTNTIIKTVDTSAQYTTEQLKQALQNLLQDSDNPDVDGSHLYVAPDQTLSKLQEITATVCLDYDNYQQLPTSPSLQQLEEAARVFAETHGPLLSLQQVIQQQAPAMALAAEFKRASPSKGRMAPENTSAAEQGMRYAHAGANILSVLTEPRWFQGSLQDLIDIRLATNNIQNYDNDNRRRPAILRKDFVINEYMIAQAAAAGADTVLLIVAVLPLHLLQRLLNYARDTFQMEPLVEVHTTEELKFALQAGARVIGVNNRNLHTFQMDLQTSERMAEFLQQEGIVYQHGSPDDQQVSLCALSGMSNAMDVHRYRQVGIGMCLIGESLMRASDPVAAIQNLCLHPDDWEAQTNVSSGSIAAYTAGTQIIKVCGITNSPDALKACQSGANLIGIIFAEKSPRKVTSMEQAKDIVQTVRQFGERSSHLEFPATSASFNNPLLHLTQQARVLAQTATPQRPAVVGVFQNQSPEYIRSVCEQVGLDLIQLHGSEGMAAANRDLYNGIPVLRVVDIPSATENNNNKNSPIQTILQSLTNDPMAILLDTAVPGQQGGTGKTFDWQIALALQNQGLPVLVAGGLTPDNVADCVASTRPFGVDVSSGVEASKGVKDHVAVEHFLQQARQAAGDASRGF</sequence>
<dbReference type="GO" id="GO:0004425">
    <property type="term" value="F:indole-3-glycerol-phosphate synthase activity"/>
    <property type="evidence" value="ECO:0007669"/>
    <property type="project" value="UniProtKB-EC"/>
</dbReference>
<evidence type="ECO:0000256" key="4">
    <source>
        <dbReference type="ARBA" id="ARBA00004696"/>
    </source>
</evidence>
<name>A0A1Z5KBL2_FISSO</name>
<dbReference type="PANTHER" id="PTHR22854">
    <property type="entry name" value="TRYPTOPHAN BIOSYNTHESIS PROTEIN"/>
    <property type="match status" value="1"/>
</dbReference>
<evidence type="ECO:0000256" key="7">
    <source>
        <dbReference type="ARBA" id="ARBA00022822"/>
    </source>
</evidence>
<dbReference type="Pfam" id="PF00218">
    <property type="entry name" value="IGPS"/>
    <property type="match status" value="1"/>
</dbReference>
<comment type="pathway">
    <text evidence="4">Amino-acid biosynthesis; L-tryptophan biosynthesis; L-tryptophan from chorismate: step 4/5.</text>
</comment>
<comment type="caution">
    <text evidence="15">The sequence shown here is derived from an EMBL/GenBank/DDBJ whole genome shotgun (WGS) entry which is preliminary data.</text>
</comment>
<evidence type="ECO:0000256" key="12">
    <source>
        <dbReference type="SAM" id="SignalP"/>
    </source>
</evidence>
<evidence type="ECO:0000256" key="11">
    <source>
        <dbReference type="ARBA" id="ARBA00023268"/>
    </source>
</evidence>
<dbReference type="SUPFAM" id="SSF51366">
    <property type="entry name" value="Ribulose-phoshate binding barrel"/>
    <property type="match status" value="2"/>
</dbReference>
<evidence type="ECO:0000259" key="13">
    <source>
        <dbReference type="Pfam" id="PF00218"/>
    </source>
</evidence>
<keyword evidence="12" id="KW-0732">Signal</keyword>
<keyword evidence="8" id="KW-0057">Aromatic amino acid biosynthesis</keyword>
<dbReference type="InterPro" id="IPR011060">
    <property type="entry name" value="RibuloseP-bd_barrel"/>
</dbReference>
<dbReference type="HAMAP" id="MF_00135">
    <property type="entry name" value="PRAI"/>
    <property type="match status" value="1"/>
</dbReference>
<feature type="domain" description="N-(5'phosphoribosyl) anthranilate isomerase (PRAI)" evidence="14">
    <location>
        <begin position="494"/>
        <end position="663"/>
    </location>
</feature>
<protein>
    <submittedName>
        <fullName evidence="15">Anthranilate synthase / indole-3-glycerol phosphate synthase / phosphoribosylanthranilate isomerase</fullName>
        <ecNumber evidence="15">4.1.1.48</ecNumber>
        <ecNumber evidence="15">4.1.3.27</ecNumber>
        <ecNumber evidence="15">5.3.1.24</ecNumber>
    </submittedName>
</protein>
<feature type="domain" description="Indole-3-glycerol phosphate synthase" evidence="13">
    <location>
        <begin position="116"/>
        <end position="386"/>
    </location>
</feature>
<keyword evidence="6" id="KW-0210">Decarboxylase</keyword>
<comment type="catalytic activity">
    <reaction evidence="1">
        <text>N-(5-phospho-beta-D-ribosyl)anthranilate = 1-(2-carboxyphenylamino)-1-deoxy-D-ribulose 5-phosphate</text>
        <dbReference type="Rhea" id="RHEA:21540"/>
        <dbReference type="ChEBI" id="CHEBI:18277"/>
        <dbReference type="ChEBI" id="CHEBI:58613"/>
        <dbReference type="EC" id="5.3.1.24"/>
    </reaction>
</comment>
<organism evidence="15 16">
    <name type="scientific">Fistulifera solaris</name>
    <name type="common">Oleaginous diatom</name>
    <dbReference type="NCBI Taxonomy" id="1519565"/>
    <lineage>
        <taxon>Eukaryota</taxon>
        <taxon>Sar</taxon>
        <taxon>Stramenopiles</taxon>
        <taxon>Ochrophyta</taxon>
        <taxon>Bacillariophyta</taxon>
        <taxon>Bacillariophyceae</taxon>
        <taxon>Bacillariophycidae</taxon>
        <taxon>Naviculales</taxon>
        <taxon>Naviculaceae</taxon>
        <taxon>Fistulifera</taxon>
    </lineage>
</organism>
<dbReference type="EC" id="4.1.3.27" evidence="15"/>
<dbReference type="GO" id="GO:0004049">
    <property type="term" value="F:anthranilate synthase activity"/>
    <property type="evidence" value="ECO:0007669"/>
    <property type="project" value="UniProtKB-EC"/>
</dbReference>
<feature type="signal peptide" evidence="12">
    <location>
        <begin position="1"/>
        <end position="26"/>
    </location>
</feature>
<evidence type="ECO:0000256" key="1">
    <source>
        <dbReference type="ARBA" id="ARBA00001164"/>
    </source>
</evidence>
<evidence type="ECO:0000256" key="3">
    <source>
        <dbReference type="ARBA" id="ARBA00004664"/>
    </source>
</evidence>
<dbReference type="EC" id="4.1.1.48" evidence="15"/>
<keyword evidence="16" id="KW-1185">Reference proteome</keyword>
<dbReference type="PANTHER" id="PTHR22854:SF2">
    <property type="entry name" value="INDOLE-3-GLYCEROL-PHOSPHATE SYNTHASE"/>
    <property type="match status" value="1"/>
</dbReference>
<dbReference type="InParanoid" id="A0A1Z5KBL2"/>
<evidence type="ECO:0000256" key="9">
    <source>
        <dbReference type="ARBA" id="ARBA00023235"/>
    </source>
</evidence>
<evidence type="ECO:0000313" key="16">
    <source>
        <dbReference type="Proteomes" id="UP000198406"/>
    </source>
</evidence>
<comment type="pathway">
    <text evidence="3">Amino-acid biosynthesis; L-tryptophan biosynthesis; L-tryptophan from chorismate: step 3/5.</text>
</comment>
<evidence type="ECO:0000313" key="15">
    <source>
        <dbReference type="EMBL" id="GAX23471.1"/>
    </source>
</evidence>
<dbReference type="GO" id="GO:0004640">
    <property type="term" value="F:phosphoribosylanthranilate isomerase activity"/>
    <property type="evidence" value="ECO:0007669"/>
    <property type="project" value="UniProtKB-EC"/>
</dbReference>
<feature type="chain" id="PRO_5012871081" evidence="12">
    <location>
        <begin position="27"/>
        <end position="675"/>
    </location>
</feature>
<dbReference type="Proteomes" id="UP000198406">
    <property type="component" value="Unassembled WGS sequence"/>
</dbReference>
<evidence type="ECO:0000256" key="6">
    <source>
        <dbReference type="ARBA" id="ARBA00022793"/>
    </source>
</evidence>
<dbReference type="GO" id="GO:0000162">
    <property type="term" value="P:L-tryptophan biosynthetic process"/>
    <property type="evidence" value="ECO:0007669"/>
    <property type="project" value="UniProtKB-UniPathway"/>
</dbReference>
<evidence type="ECO:0000256" key="5">
    <source>
        <dbReference type="ARBA" id="ARBA00022605"/>
    </source>
</evidence>
<dbReference type="Pfam" id="PF00697">
    <property type="entry name" value="PRAI"/>
    <property type="match status" value="1"/>
</dbReference>
<reference evidence="15 16" key="1">
    <citation type="journal article" date="2015" name="Plant Cell">
        <title>Oil accumulation by the oleaginous diatom Fistulifera solaris as revealed by the genome and transcriptome.</title>
        <authorList>
            <person name="Tanaka T."/>
            <person name="Maeda Y."/>
            <person name="Veluchamy A."/>
            <person name="Tanaka M."/>
            <person name="Abida H."/>
            <person name="Marechal E."/>
            <person name="Bowler C."/>
            <person name="Muto M."/>
            <person name="Sunaga Y."/>
            <person name="Tanaka M."/>
            <person name="Yoshino T."/>
            <person name="Taniguchi T."/>
            <person name="Fukuda Y."/>
            <person name="Nemoto M."/>
            <person name="Matsumoto M."/>
            <person name="Wong P.S."/>
            <person name="Aburatani S."/>
            <person name="Fujibuchi W."/>
        </authorList>
    </citation>
    <scope>NUCLEOTIDE SEQUENCE [LARGE SCALE GENOMIC DNA]</scope>
    <source>
        <strain evidence="15 16">JPCC DA0580</strain>
    </source>
</reference>
<keyword evidence="7" id="KW-0822">Tryptophan biosynthesis</keyword>
<dbReference type="InterPro" id="IPR013785">
    <property type="entry name" value="Aldolase_TIM"/>
</dbReference>